<keyword evidence="1" id="KW-0472">Membrane</keyword>
<gene>
    <name evidence="2" type="ORF">CLV62_11920</name>
</gene>
<evidence type="ECO:0000313" key="3">
    <source>
        <dbReference type="Proteomes" id="UP000247973"/>
    </source>
</evidence>
<organism evidence="2 3">
    <name type="scientific">Dysgonomonas alginatilytica</name>
    <dbReference type="NCBI Taxonomy" id="1605892"/>
    <lineage>
        <taxon>Bacteria</taxon>
        <taxon>Pseudomonadati</taxon>
        <taxon>Bacteroidota</taxon>
        <taxon>Bacteroidia</taxon>
        <taxon>Bacteroidales</taxon>
        <taxon>Dysgonomonadaceae</taxon>
        <taxon>Dysgonomonas</taxon>
    </lineage>
</organism>
<evidence type="ECO:0000313" key="2">
    <source>
        <dbReference type="EMBL" id="PXV62480.1"/>
    </source>
</evidence>
<accession>A0A2V3PN66</accession>
<dbReference type="OrthoDB" id="190649at2"/>
<proteinExistence type="predicted"/>
<dbReference type="Proteomes" id="UP000247973">
    <property type="component" value="Unassembled WGS sequence"/>
</dbReference>
<feature type="transmembrane region" description="Helical" evidence="1">
    <location>
        <begin position="14"/>
        <end position="35"/>
    </location>
</feature>
<feature type="transmembrane region" description="Helical" evidence="1">
    <location>
        <begin position="138"/>
        <end position="162"/>
    </location>
</feature>
<dbReference type="EMBL" id="QICL01000019">
    <property type="protein sequence ID" value="PXV62480.1"/>
    <property type="molecule type" value="Genomic_DNA"/>
</dbReference>
<feature type="transmembrane region" description="Helical" evidence="1">
    <location>
        <begin position="110"/>
        <end position="131"/>
    </location>
</feature>
<dbReference type="RefSeq" id="WP_110311394.1">
    <property type="nucleotide sequence ID" value="NZ_QICL01000019.1"/>
</dbReference>
<keyword evidence="1" id="KW-0812">Transmembrane</keyword>
<dbReference type="AlphaFoldDB" id="A0A2V3PN66"/>
<name>A0A2V3PN66_9BACT</name>
<protein>
    <submittedName>
        <fullName evidence="2">Uncharacterized protein</fullName>
    </submittedName>
</protein>
<evidence type="ECO:0000256" key="1">
    <source>
        <dbReference type="SAM" id="Phobius"/>
    </source>
</evidence>
<keyword evidence="1" id="KW-1133">Transmembrane helix</keyword>
<feature type="transmembrane region" description="Helical" evidence="1">
    <location>
        <begin position="85"/>
        <end position="104"/>
    </location>
</feature>
<sequence>MDTNTEEKLLLKRIRLLIIFFIFALVVSGITAFPLETEMRIACSLLGISHDAPIDNYTGLQYWIAKVYNALVNTNRDYPFLAYGYDWLAFAHVIIAIAFIGLYRKPVQNIWIVHFAMIACIAVIPLALICGEIRQIPFFWRVIDCSFGVFGIIPLYILHVYIKRLEAMMGYVERKY</sequence>
<comment type="caution">
    <text evidence="2">The sequence shown here is derived from an EMBL/GenBank/DDBJ whole genome shotgun (WGS) entry which is preliminary data.</text>
</comment>
<reference evidence="2 3" key="1">
    <citation type="submission" date="2018-03" db="EMBL/GenBank/DDBJ databases">
        <title>Genomic Encyclopedia of Archaeal and Bacterial Type Strains, Phase II (KMG-II): from individual species to whole genera.</title>
        <authorList>
            <person name="Goeker M."/>
        </authorList>
    </citation>
    <scope>NUCLEOTIDE SEQUENCE [LARGE SCALE GENOMIC DNA]</scope>
    <source>
        <strain evidence="2 3">DSM 100214</strain>
    </source>
</reference>
<keyword evidence="3" id="KW-1185">Reference proteome</keyword>